<reference evidence="2 3" key="1">
    <citation type="submission" date="2018-02" db="EMBL/GenBank/DDBJ databases">
        <title>Solimicrobium silvestre gen. nov., sp. nov., isolated from alpine forest soil.</title>
        <authorList>
            <person name="Margesin R."/>
            <person name="Albuquerque L."/>
            <person name="Zhang D.-C."/>
            <person name="Froufe H.J.C."/>
            <person name="Severino R."/>
            <person name="Roxo I."/>
            <person name="Egas C."/>
            <person name="Da Costa M.S."/>
        </authorList>
    </citation>
    <scope>NUCLEOTIDE SEQUENCE [LARGE SCALE GENOMIC DNA]</scope>
    <source>
        <strain evidence="2 3">S20-91</strain>
    </source>
</reference>
<dbReference type="InterPro" id="IPR029068">
    <property type="entry name" value="Glyas_Bleomycin-R_OHBP_Dase"/>
</dbReference>
<evidence type="ECO:0000313" key="3">
    <source>
        <dbReference type="Proteomes" id="UP000237839"/>
    </source>
</evidence>
<comment type="caution">
    <text evidence="2">The sequence shown here is derived from an EMBL/GenBank/DDBJ whole genome shotgun (WGS) entry which is preliminary data.</text>
</comment>
<gene>
    <name evidence="2" type="ORF">S2091_2897</name>
</gene>
<dbReference type="SUPFAM" id="SSF54593">
    <property type="entry name" value="Glyoxalase/Bleomycin resistance protein/Dihydroxybiphenyl dioxygenase"/>
    <property type="match status" value="1"/>
</dbReference>
<feature type="signal peptide" evidence="1">
    <location>
        <begin position="1"/>
        <end position="23"/>
    </location>
</feature>
<organism evidence="2 3">
    <name type="scientific">Solimicrobium silvestre</name>
    <dbReference type="NCBI Taxonomy" id="2099400"/>
    <lineage>
        <taxon>Bacteria</taxon>
        <taxon>Pseudomonadati</taxon>
        <taxon>Pseudomonadota</taxon>
        <taxon>Betaproteobacteria</taxon>
        <taxon>Burkholderiales</taxon>
        <taxon>Oxalobacteraceae</taxon>
        <taxon>Solimicrobium</taxon>
    </lineage>
</organism>
<evidence type="ECO:0008006" key="4">
    <source>
        <dbReference type="Google" id="ProtNLM"/>
    </source>
</evidence>
<dbReference type="Proteomes" id="UP000237839">
    <property type="component" value="Unassembled WGS sequence"/>
</dbReference>
<name>A0A2S9GXS6_9BURK</name>
<proteinExistence type="predicted"/>
<protein>
    <recommendedName>
        <fullName evidence="4">Glyoxalase-like domain</fullName>
    </recommendedName>
</protein>
<sequence length="85" mass="9076">MKKIGIPIVFSALLLSLSGPSWSSDVTGESASAETAGHITGVGGVFFKAKDPKALATWYRDVLGLQLAVGEVLRCAMMRPSIRRR</sequence>
<dbReference type="AlphaFoldDB" id="A0A2S9GXS6"/>
<keyword evidence="1" id="KW-0732">Signal</keyword>
<keyword evidence="3" id="KW-1185">Reference proteome</keyword>
<evidence type="ECO:0000313" key="2">
    <source>
        <dbReference type="EMBL" id="PRC92522.1"/>
    </source>
</evidence>
<accession>A0A2S9GXS6</accession>
<evidence type="ECO:0000256" key="1">
    <source>
        <dbReference type="SAM" id="SignalP"/>
    </source>
</evidence>
<dbReference type="EMBL" id="PUGF01000013">
    <property type="protein sequence ID" value="PRC92522.1"/>
    <property type="molecule type" value="Genomic_DNA"/>
</dbReference>
<feature type="chain" id="PRO_5015665109" description="Glyoxalase-like domain" evidence="1">
    <location>
        <begin position="24"/>
        <end position="85"/>
    </location>
</feature>